<dbReference type="Pfam" id="PF00196">
    <property type="entry name" value="GerE"/>
    <property type="match status" value="1"/>
</dbReference>
<dbReference type="InterPro" id="IPR001789">
    <property type="entry name" value="Sig_transdc_resp-reg_receiver"/>
</dbReference>
<dbReference type="Pfam" id="PF00072">
    <property type="entry name" value="Response_reg"/>
    <property type="match status" value="1"/>
</dbReference>
<accession>A0A2X0IF40</accession>
<dbReference type="OrthoDB" id="9808843at2"/>
<dbReference type="GO" id="GO:0000160">
    <property type="term" value="P:phosphorelay signal transduction system"/>
    <property type="evidence" value="ECO:0007669"/>
    <property type="project" value="InterPro"/>
</dbReference>
<dbReference type="InterPro" id="IPR000792">
    <property type="entry name" value="Tscrpt_reg_LuxR_C"/>
</dbReference>
<reference evidence="8 9" key="1">
    <citation type="submission" date="2018-06" db="EMBL/GenBank/DDBJ databases">
        <title>Streptacidiphilus pinicola sp. nov., isolated from pine grove soil.</title>
        <authorList>
            <person name="Roh S.G."/>
            <person name="Park S."/>
            <person name="Kim M.-K."/>
            <person name="Yun B.-R."/>
            <person name="Park J."/>
            <person name="Kim M.J."/>
            <person name="Kim Y.S."/>
            <person name="Kim S.B."/>
        </authorList>
    </citation>
    <scope>NUCLEOTIDE SEQUENCE [LARGE SCALE GENOMIC DNA]</scope>
    <source>
        <strain evidence="8 9">MMS16-CNU450</strain>
    </source>
</reference>
<name>A0A2X0IF40_9ACTN</name>
<dbReference type="PRINTS" id="PR00038">
    <property type="entry name" value="HTHLUXR"/>
</dbReference>
<evidence type="ECO:0000313" key="8">
    <source>
        <dbReference type="EMBL" id="RAG83644.1"/>
    </source>
</evidence>
<feature type="domain" description="HTH luxR-type" evidence="6">
    <location>
        <begin position="150"/>
        <end position="215"/>
    </location>
</feature>
<dbReference type="GO" id="GO:0003677">
    <property type="term" value="F:DNA binding"/>
    <property type="evidence" value="ECO:0007669"/>
    <property type="project" value="UniProtKB-KW"/>
</dbReference>
<comment type="caution">
    <text evidence="8">The sequence shown here is derived from an EMBL/GenBank/DDBJ whole genome shotgun (WGS) entry which is preliminary data.</text>
</comment>
<evidence type="ECO:0000256" key="2">
    <source>
        <dbReference type="ARBA" id="ARBA00023015"/>
    </source>
</evidence>
<dbReference type="PROSITE" id="PS50110">
    <property type="entry name" value="RESPONSE_REGULATORY"/>
    <property type="match status" value="1"/>
</dbReference>
<dbReference type="GO" id="GO:0006355">
    <property type="term" value="P:regulation of DNA-templated transcription"/>
    <property type="evidence" value="ECO:0007669"/>
    <property type="project" value="InterPro"/>
</dbReference>
<dbReference type="PROSITE" id="PS50043">
    <property type="entry name" value="HTH_LUXR_2"/>
    <property type="match status" value="1"/>
</dbReference>
<feature type="domain" description="Response regulatory" evidence="7">
    <location>
        <begin position="3"/>
        <end position="121"/>
    </location>
</feature>
<proteinExistence type="predicted"/>
<dbReference type="PROSITE" id="PS00622">
    <property type="entry name" value="HTH_LUXR_1"/>
    <property type="match status" value="1"/>
</dbReference>
<evidence type="ECO:0000259" key="7">
    <source>
        <dbReference type="PROSITE" id="PS50110"/>
    </source>
</evidence>
<dbReference type="SUPFAM" id="SSF46894">
    <property type="entry name" value="C-terminal effector domain of the bipartite response regulators"/>
    <property type="match status" value="1"/>
</dbReference>
<gene>
    <name evidence="8" type="ORF">DN069_21030</name>
</gene>
<dbReference type="CDD" id="cd06170">
    <property type="entry name" value="LuxR_C_like"/>
    <property type="match status" value="1"/>
</dbReference>
<dbReference type="SUPFAM" id="SSF52172">
    <property type="entry name" value="CheY-like"/>
    <property type="match status" value="1"/>
</dbReference>
<dbReference type="Gene3D" id="3.40.50.2300">
    <property type="match status" value="1"/>
</dbReference>
<feature type="modified residue" description="4-aspartylphosphate" evidence="5">
    <location>
        <position position="54"/>
    </location>
</feature>
<dbReference type="SMART" id="SM00421">
    <property type="entry name" value="HTH_LUXR"/>
    <property type="match status" value="1"/>
</dbReference>
<sequence>MTSVLVADDQVLIRAGLAALLRAAPGLDVVGEAEDGEAAVELAWATRPDIVLMDVRMPRLDGIAATRRLLAPDSPHRPKVLILTTFDLDEYVYKAIQAGASGFLLKDTGPDRLLAGISTVAHGDTLLAPNITRRLIEAFAPEQVRPEPQQSRDLELLTGRENQVLRLVAKGLDNQDIAQRLHVSQATVKTHLNRAMTKLGLSSRAQAVVHAYEHGLVVPSVG</sequence>
<keyword evidence="2" id="KW-0805">Transcription regulation</keyword>
<dbReference type="CDD" id="cd17535">
    <property type="entry name" value="REC_NarL-like"/>
    <property type="match status" value="1"/>
</dbReference>
<dbReference type="PANTHER" id="PTHR43214:SF24">
    <property type="entry name" value="TRANSCRIPTIONAL REGULATORY PROTEIN NARL-RELATED"/>
    <property type="match status" value="1"/>
</dbReference>
<evidence type="ECO:0000256" key="3">
    <source>
        <dbReference type="ARBA" id="ARBA00023125"/>
    </source>
</evidence>
<dbReference type="InterPro" id="IPR011006">
    <property type="entry name" value="CheY-like_superfamily"/>
</dbReference>
<evidence type="ECO:0000259" key="6">
    <source>
        <dbReference type="PROSITE" id="PS50043"/>
    </source>
</evidence>
<dbReference type="PANTHER" id="PTHR43214">
    <property type="entry name" value="TWO-COMPONENT RESPONSE REGULATOR"/>
    <property type="match status" value="1"/>
</dbReference>
<evidence type="ECO:0000256" key="5">
    <source>
        <dbReference type="PROSITE-ProRule" id="PRU00169"/>
    </source>
</evidence>
<keyword evidence="3 8" id="KW-0238">DNA-binding</keyword>
<dbReference type="InterPro" id="IPR058245">
    <property type="entry name" value="NreC/VraR/RcsB-like_REC"/>
</dbReference>
<dbReference type="RefSeq" id="WP_111503086.1">
    <property type="nucleotide sequence ID" value="NZ_QKYN01000082.1"/>
</dbReference>
<keyword evidence="1 5" id="KW-0597">Phosphoprotein</keyword>
<dbReference type="Proteomes" id="UP000248889">
    <property type="component" value="Unassembled WGS sequence"/>
</dbReference>
<dbReference type="EMBL" id="QKYN01000082">
    <property type="protein sequence ID" value="RAG83644.1"/>
    <property type="molecule type" value="Genomic_DNA"/>
</dbReference>
<dbReference type="InterPro" id="IPR016032">
    <property type="entry name" value="Sig_transdc_resp-reg_C-effctor"/>
</dbReference>
<evidence type="ECO:0000313" key="9">
    <source>
        <dbReference type="Proteomes" id="UP000248889"/>
    </source>
</evidence>
<protein>
    <submittedName>
        <fullName evidence="8">DNA-binding response regulator</fullName>
    </submittedName>
</protein>
<keyword evidence="4" id="KW-0804">Transcription</keyword>
<evidence type="ECO:0000256" key="4">
    <source>
        <dbReference type="ARBA" id="ARBA00023163"/>
    </source>
</evidence>
<keyword evidence="9" id="KW-1185">Reference proteome</keyword>
<dbReference type="AlphaFoldDB" id="A0A2X0IF40"/>
<evidence type="ECO:0000256" key="1">
    <source>
        <dbReference type="ARBA" id="ARBA00022553"/>
    </source>
</evidence>
<dbReference type="SMART" id="SM00448">
    <property type="entry name" value="REC"/>
    <property type="match status" value="1"/>
</dbReference>
<organism evidence="8 9">
    <name type="scientific">Streptacidiphilus pinicola</name>
    <dbReference type="NCBI Taxonomy" id="2219663"/>
    <lineage>
        <taxon>Bacteria</taxon>
        <taxon>Bacillati</taxon>
        <taxon>Actinomycetota</taxon>
        <taxon>Actinomycetes</taxon>
        <taxon>Kitasatosporales</taxon>
        <taxon>Streptomycetaceae</taxon>
        <taxon>Streptacidiphilus</taxon>
    </lineage>
</organism>
<dbReference type="InterPro" id="IPR039420">
    <property type="entry name" value="WalR-like"/>
</dbReference>